<keyword evidence="9 15" id="KW-0067">ATP-binding</keyword>
<evidence type="ECO:0000256" key="3">
    <source>
        <dbReference type="ARBA" id="ARBA00022527"/>
    </source>
</evidence>
<keyword evidence="17" id="KW-0479">Metal-binding</keyword>
<comment type="similarity">
    <text evidence="13">Belongs to the scoloptoxin-05 family.</text>
</comment>
<dbReference type="EnsemblMetazoa" id="SMAR000389-RA">
    <property type="protein sequence ID" value="SMAR000389-PA"/>
    <property type="gene ID" value="SMAR000389"/>
</dbReference>
<dbReference type="InterPro" id="IPR008271">
    <property type="entry name" value="Ser/Thr_kinase_AS"/>
</dbReference>
<feature type="signal peptide" evidence="18">
    <location>
        <begin position="1"/>
        <end position="24"/>
    </location>
</feature>
<evidence type="ECO:0000313" key="21">
    <source>
        <dbReference type="Proteomes" id="UP000014500"/>
    </source>
</evidence>
<dbReference type="InterPro" id="IPR000719">
    <property type="entry name" value="Prot_kinase_dom"/>
</dbReference>
<feature type="domain" description="Protein kinase" evidence="19">
    <location>
        <begin position="204"/>
        <end position="497"/>
    </location>
</feature>
<dbReference type="OMA" id="TDKRSHC"/>
<evidence type="ECO:0000256" key="9">
    <source>
        <dbReference type="ARBA" id="ARBA00022840"/>
    </source>
</evidence>
<feature type="active site" description="Proton acceptor" evidence="14">
    <location>
        <position position="335"/>
    </location>
</feature>
<dbReference type="Pfam" id="PF00069">
    <property type="entry name" value="Pkinase"/>
    <property type="match status" value="1"/>
</dbReference>
<evidence type="ECO:0000256" key="1">
    <source>
        <dbReference type="ARBA" id="ARBA00004479"/>
    </source>
</evidence>
<keyword evidence="6 18" id="KW-0732">Signal</keyword>
<feature type="binding site" evidence="15">
    <location>
        <position position="231"/>
    </location>
    <ligand>
        <name>ATP</name>
        <dbReference type="ChEBI" id="CHEBI:30616"/>
    </ligand>
</feature>
<dbReference type="GO" id="GO:0046872">
    <property type="term" value="F:metal ion binding"/>
    <property type="evidence" value="ECO:0007669"/>
    <property type="project" value="UniProtKB-KW"/>
</dbReference>
<name>T1IHR6_STRMM</name>
<dbReference type="GO" id="GO:0017002">
    <property type="term" value="F:activin receptor activity"/>
    <property type="evidence" value="ECO:0007669"/>
    <property type="project" value="TreeGrafter"/>
</dbReference>
<dbReference type="Gene3D" id="1.10.510.10">
    <property type="entry name" value="Transferase(Phosphotransferase) domain 1"/>
    <property type="match status" value="1"/>
</dbReference>
<evidence type="ECO:0000313" key="20">
    <source>
        <dbReference type="EnsemblMetazoa" id="SMAR000389-PA"/>
    </source>
</evidence>
<feature type="disulfide bond" evidence="16">
    <location>
        <begin position="113"/>
        <end position="118"/>
    </location>
</feature>
<dbReference type="PhylomeDB" id="T1IHR6"/>
<sequence>MRTGTLFCVQFSAFLILSLHLVFARSRAVTTTRCEYYNETLCNESGRGCNTTQECEKAEGDKRNHCYVLWQNNTHGYTIKMKGCWLNHATCYDQRKCVETREEPKKKLLFCCCEGDLCNRDMYHIPVATTAPPLTAAKPISPYKQEETLKISVITVLILVCLSLFSSFFYWWYRRRKLVYFNEVPTNDPSPLPPPSPVVGLRPIQLIELKARGRFGAVWKAQMMSEYVAVKVFPVQDKQSWQIEQEIFCLPQMKHSNVLAYIGAEKRGENLQADYWIISAFHENGSLSDYLKSNLVTWPELCHISETMAKGLMHLHEELPPTKVESCKPALAHRDFKSKNVLLKSDLSACIADFGLALVFKPGESPGETHGQVGTRRYMAPEVLEGAINFQRDAFLRIDMYACGLVLWELLSRCSSQDGPVGEYMLPFEEEVGQHPALEDMQDAVVHKKLRPKLKEYWKKHVLLSGLCDTIEECWDHDAEARLSASCVQERISHLSRSTTTPNCNGTINNKYSSLTNTSSNNKLPVVSLMPIIQSLPPKESSI</sequence>
<feature type="disulfide bond" evidence="16">
    <location>
        <begin position="97"/>
        <end position="111"/>
    </location>
</feature>
<dbReference type="InterPro" id="IPR011009">
    <property type="entry name" value="Kinase-like_dom_sf"/>
</dbReference>
<organism evidence="20 21">
    <name type="scientific">Strigamia maritima</name>
    <name type="common">European centipede</name>
    <name type="synonym">Geophilus maritimus</name>
    <dbReference type="NCBI Taxonomy" id="126957"/>
    <lineage>
        <taxon>Eukaryota</taxon>
        <taxon>Metazoa</taxon>
        <taxon>Ecdysozoa</taxon>
        <taxon>Arthropoda</taxon>
        <taxon>Myriapoda</taxon>
        <taxon>Chilopoda</taxon>
        <taxon>Pleurostigmophora</taxon>
        <taxon>Geophilomorpha</taxon>
        <taxon>Linotaeniidae</taxon>
        <taxon>Strigamia</taxon>
    </lineage>
</organism>
<evidence type="ECO:0000256" key="17">
    <source>
        <dbReference type="RuleBase" id="RU361271"/>
    </source>
</evidence>
<dbReference type="PANTHER" id="PTHR23255">
    <property type="entry name" value="TRANSFORMING GROWTH FACTOR-BETA RECEPTOR TYPE I AND II"/>
    <property type="match status" value="1"/>
</dbReference>
<dbReference type="SUPFAM" id="SSF56112">
    <property type="entry name" value="Protein kinase-like (PK-like)"/>
    <property type="match status" value="1"/>
</dbReference>
<keyword evidence="3 17" id="KW-0723">Serine/threonine-protein kinase</keyword>
<evidence type="ECO:0000256" key="10">
    <source>
        <dbReference type="ARBA" id="ARBA00022989"/>
    </source>
</evidence>
<feature type="disulfide bond" evidence="16">
    <location>
        <begin position="34"/>
        <end position="66"/>
    </location>
</feature>
<dbReference type="InterPro" id="IPR045860">
    <property type="entry name" value="Snake_toxin-like_sf"/>
</dbReference>
<evidence type="ECO:0000256" key="5">
    <source>
        <dbReference type="ARBA" id="ARBA00022692"/>
    </source>
</evidence>
<keyword evidence="7 15" id="KW-0547">Nucleotide-binding</keyword>
<keyword evidence="21" id="KW-1185">Reference proteome</keyword>
<dbReference type="CDD" id="cd23615">
    <property type="entry name" value="TFP_LU_ECD_ACVR2"/>
    <property type="match status" value="1"/>
</dbReference>
<evidence type="ECO:0000256" key="13">
    <source>
        <dbReference type="ARBA" id="ARBA00025739"/>
    </source>
</evidence>
<evidence type="ECO:0000256" key="16">
    <source>
        <dbReference type="PIRSR" id="PIRSR037393-3"/>
    </source>
</evidence>
<keyword evidence="4 17" id="KW-0808">Transferase</keyword>
<keyword evidence="11 17" id="KW-0472">Membrane</keyword>
<dbReference type="Gene3D" id="2.10.60.10">
    <property type="entry name" value="CD59"/>
    <property type="match status" value="1"/>
</dbReference>
<keyword evidence="10 17" id="KW-1133">Transmembrane helix</keyword>
<keyword evidence="16" id="KW-1015">Disulfide bond</keyword>
<dbReference type="EC" id="2.7.11.30" evidence="17"/>
<dbReference type="GO" id="GO:0048179">
    <property type="term" value="C:activin receptor complex"/>
    <property type="evidence" value="ECO:0007669"/>
    <property type="project" value="TreeGrafter"/>
</dbReference>
<evidence type="ECO:0000256" key="18">
    <source>
        <dbReference type="SAM" id="SignalP"/>
    </source>
</evidence>
<dbReference type="GO" id="GO:0005524">
    <property type="term" value="F:ATP binding"/>
    <property type="evidence" value="ECO:0007669"/>
    <property type="project" value="UniProtKB-UniRule"/>
</dbReference>
<dbReference type="PROSITE" id="PS50011">
    <property type="entry name" value="PROTEIN_KINASE_DOM"/>
    <property type="match status" value="1"/>
</dbReference>
<evidence type="ECO:0000256" key="4">
    <source>
        <dbReference type="ARBA" id="ARBA00022679"/>
    </source>
</evidence>
<dbReference type="STRING" id="126957.T1IHR6"/>
<evidence type="ECO:0000256" key="8">
    <source>
        <dbReference type="ARBA" id="ARBA00022777"/>
    </source>
</evidence>
<keyword evidence="8 17" id="KW-0418">Kinase</keyword>
<dbReference type="GO" id="GO:0048185">
    <property type="term" value="F:activin binding"/>
    <property type="evidence" value="ECO:0007669"/>
    <property type="project" value="TreeGrafter"/>
</dbReference>
<evidence type="ECO:0000259" key="19">
    <source>
        <dbReference type="PROSITE" id="PS50011"/>
    </source>
</evidence>
<keyword evidence="12 17" id="KW-0675">Receptor</keyword>
<dbReference type="PRINTS" id="PR00653">
    <property type="entry name" value="ACTIVIN2R"/>
</dbReference>
<keyword evidence="17" id="KW-0464">Manganese</keyword>
<reference evidence="20" key="2">
    <citation type="submission" date="2015-02" db="UniProtKB">
        <authorList>
            <consortium name="EnsemblMetazoa"/>
        </authorList>
    </citation>
    <scope>IDENTIFICATION</scope>
</reference>
<dbReference type="PROSITE" id="PS00108">
    <property type="entry name" value="PROTEIN_KINASE_ST"/>
    <property type="match status" value="1"/>
</dbReference>
<comment type="similarity">
    <text evidence="2 17">Belongs to the protein kinase superfamily. TKL Ser/Thr protein kinase family. TGFB receptor subfamily.</text>
</comment>
<reference evidence="21" key="1">
    <citation type="submission" date="2011-05" db="EMBL/GenBank/DDBJ databases">
        <authorList>
            <person name="Richards S.R."/>
            <person name="Qu J."/>
            <person name="Jiang H."/>
            <person name="Jhangiani S.N."/>
            <person name="Agravi P."/>
            <person name="Goodspeed R."/>
            <person name="Gross S."/>
            <person name="Mandapat C."/>
            <person name="Jackson L."/>
            <person name="Mathew T."/>
            <person name="Pu L."/>
            <person name="Thornton R."/>
            <person name="Saada N."/>
            <person name="Wilczek-Boney K.B."/>
            <person name="Lee S."/>
            <person name="Kovar C."/>
            <person name="Wu Y."/>
            <person name="Scherer S.E."/>
            <person name="Worley K.C."/>
            <person name="Muzny D.M."/>
            <person name="Gibbs R."/>
        </authorList>
    </citation>
    <scope>NUCLEOTIDE SEQUENCE</scope>
    <source>
        <strain evidence="21">Brora</strain>
    </source>
</reference>
<dbReference type="PIRSF" id="PIRSF037393">
    <property type="entry name" value="TGFRII"/>
    <property type="match status" value="1"/>
</dbReference>
<evidence type="ECO:0000256" key="7">
    <source>
        <dbReference type="ARBA" id="ARBA00022741"/>
    </source>
</evidence>
<evidence type="ECO:0000256" key="12">
    <source>
        <dbReference type="ARBA" id="ARBA00023170"/>
    </source>
</evidence>
<dbReference type="PANTHER" id="PTHR23255:SF98">
    <property type="entry name" value="SERINE_THREONINE-PROTEIN KINASE RECEPTOR"/>
    <property type="match status" value="1"/>
</dbReference>
<dbReference type="AlphaFoldDB" id="T1IHR6"/>
<protein>
    <recommendedName>
        <fullName evidence="17">Serine/threonine-protein kinase receptor</fullName>
        <ecNumber evidence="17">2.7.11.30</ecNumber>
    </recommendedName>
</protein>
<dbReference type="HOGENOM" id="CLU_000288_8_4_1"/>
<comment type="cofactor">
    <cofactor evidence="17">
        <name>Mg(2+)</name>
        <dbReference type="ChEBI" id="CHEBI:18420"/>
    </cofactor>
    <cofactor evidence="17">
        <name>Mn(2+)</name>
        <dbReference type="ChEBI" id="CHEBI:29035"/>
    </cofactor>
</comment>
<evidence type="ECO:0000256" key="6">
    <source>
        <dbReference type="ARBA" id="ARBA00022729"/>
    </source>
</evidence>
<dbReference type="Proteomes" id="UP000014500">
    <property type="component" value="Unassembled WGS sequence"/>
</dbReference>
<accession>T1IHR6</accession>
<dbReference type="SUPFAM" id="SSF57302">
    <property type="entry name" value="Snake toxin-like"/>
    <property type="match status" value="1"/>
</dbReference>
<feature type="transmembrane region" description="Helical" evidence="17">
    <location>
        <begin position="151"/>
        <end position="173"/>
    </location>
</feature>
<dbReference type="FunFam" id="1.10.510.10:FF:000099">
    <property type="entry name" value="Serine/threonine-protein kinase receptor"/>
    <property type="match status" value="1"/>
</dbReference>
<dbReference type="EMBL" id="JH429991">
    <property type="status" value="NOT_ANNOTATED_CDS"/>
    <property type="molecule type" value="Genomic_DNA"/>
</dbReference>
<evidence type="ECO:0000256" key="15">
    <source>
        <dbReference type="PIRSR" id="PIRSR037393-2"/>
    </source>
</evidence>
<evidence type="ECO:0000256" key="11">
    <source>
        <dbReference type="ARBA" id="ARBA00023136"/>
    </source>
</evidence>
<dbReference type="InterPro" id="IPR000333">
    <property type="entry name" value="TGFB_receptor"/>
</dbReference>
<dbReference type="InterPro" id="IPR000472">
    <property type="entry name" value="Activin_recp"/>
</dbReference>
<dbReference type="eggNOG" id="KOG3653">
    <property type="taxonomic scope" value="Eukaryota"/>
</dbReference>
<dbReference type="CDD" id="cd14053">
    <property type="entry name" value="STKc_ACVR2"/>
    <property type="match status" value="1"/>
</dbReference>
<dbReference type="Pfam" id="PF01064">
    <property type="entry name" value="Activin_recp"/>
    <property type="match status" value="1"/>
</dbReference>
<evidence type="ECO:0000256" key="2">
    <source>
        <dbReference type="ARBA" id="ARBA00009605"/>
    </source>
</evidence>
<keyword evidence="5 17" id="KW-0812">Transmembrane</keyword>
<dbReference type="GO" id="GO:0071363">
    <property type="term" value="P:cellular response to growth factor stimulus"/>
    <property type="evidence" value="ECO:0007669"/>
    <property type="project" value="TreeGrafter"/>
</dbReference>
<feature type="chain" id="PRO_5004579189" description="Serine/threonine-protein kinase receptor" evidence="18">
    <location>
        <begin position="25"/>
        <end position="543"/>
    </location>
</feature>
<proteinExistence type="inferred from homology"/>
<dbReference type="InterPro" id="IPR017194">
    <property type="entry name" value="Transform_growth_fac-b_typ-2"/>
</dbReference>
<keyword evidence="17" id="KW-0460">Magnesium</keyword>
<comment type="subcellular location">
    <subcellularLocation>
        <location evidence="1 17">Membrane</location>
        <topology evidence="1 17">Single-pass type I membrane protein</topology>
    </subcellularLocation>
</comment>
<comment type="catalytic activity">
    <reaction evidence="17">
        <text>L-threonyl-[receptor-protein] + ATP = O-phospho-L-threonyl-[receptor-protein] + ADP + H(+)</text>
        <dbReference type="Rhea" id="RHEA:44880"/>
        <dbReference type="Rhea" id="RHEA-COMP:11024"/>
        <dbReference type="Rhea" id="RHEA-COMP:11025"/>
        <dbReference type="ChEBI" id="CHEBI:15378"/>
        <dbReference type="ChEBI" id="CHEBI:30013"/>
        <dbReference type="ChEBI" id="CHEBI:30616"/>
        <dbReference type="ChEBI" id="CHEBI:61977"/>
        <dbReference type="ChEBI" id="CHEBI:456216"/>
        <dbReference type="EC" id="2.7.11.30"/>
    </reaction>
</comment>
<dbReference type="Gene3D" id="3.30.200.20">
    <property type="entry name" value="Phosphorylase Kinase, domain 1"/>
    <property type="match status" value="1"/>
</dbReference>
<evidence type="ECO:0000256" key="14">
    <source>
        <dbReference type="PIRSR" id="PIRSR037393-1"/>
    </source>
</evidence>
<dbReference type="FunFam" id="3.30.200.20:FF:000094">
    <property type="entry name" value="Serine/threonine-protein kinase receptor"/>
    <property type="match status" value="1"/>
</dbReference>